<evidence type="ECO:0000313" key="2">
    <source>
        <dbReference type="EnsemblMetazoa" id="RPRC001269-PA"/>
    </source>
</evidence>
<evidence type="ECO:0000259" key="1">
    <source>
        <dbReference type="Pfam" id="PF00078"/>
    </source>
</evidence>
<dbReference type="Pfam" id="PF00078">
    <property type="entry name" value="RVT_1"/>
    <property type="match status" value="1"/>
</dbReference>
<dbReference type="Proteomes" id="UP000015103">
    <property type="component" value="Unassembled WGS sequence"/>
</dbReference>
<accession>T1HB62</accession>
<protein>
    <submittedName>
        <fullName evidence="2">Reverse transcriptase domain-containing protein</fullName>
    </submittedName>
</protein>
<reference evidence="2" key="1">
    <citation type="submission" date="2015-05" db="UniProtKB">
        <authorList>
            <consortium name="EnsemblMetazoa"/>
        </authorList>
    </citation>
    <scope>IDENTIFICATION</scope>
</reference>
<dbReference type="AlphaFoldDB" id="T1HB62"/>
<sequence>MDTCSLILCNSNKVCVLEATVRRWSINLSGNLYNRMVQIVAYADDVTILARSPQELKLAFLQLDVATKEFGLEVNSEKTKYMVNTRRIRIFRNIPGGAILF</sequence>
<dbReference type="OMA" id="YMINTRI"/>
<feature type="domain" description="Reverse transcriptase" evidence="1">
    <location>
        <begin position="33"/>
        <end position="88"/>
    </location>
</feature>
<dbReference type="HOGENOM" id="CLU_2295065_0_0_1"/>
<dbReference type="InParanoid" id="T1HB62"/>
<keyword evidence="3" id="KW-1185">Reference proteome</keyword>
<dbReference type="EMBL" id="ACPB03014675">
    <property type="status" value="NOT_ANNOTATED_CDS"/>
    <property type="molecule type" value="Genomic_DNA"/>
</dbReference>
<dbReference type="InterPro" id="IPR043502">
    <property type="entry name" value="DNA/RNA_pol_sf"/>
</dbReference>
<dbReference type="InterPro" id="IPR000477">
    <property type="entry name" value="RT_dom"/>
</dbReference>
<dbReference type="GO" id="GO:0071897">
    <property type="term" value="P:DNA biosynthetic process"/>
    <property type="evidence" value="ECO:0007669"/>
    <property type="project" value="UniProtKB-ARBA"/>
</dbReference>
<name>T1HB62_RHOPR</name>
<dbReference type="EnsemblMetazoa" id="RPRC001269-RA">
    <property type="protein sequence ID" value="RPRC001269-PA"/>
    <property type="gene ID" value="RPRC001269"/>
</dbReference>
<proteinExistence type="predicted"/>
<dbReference type="STRING" id="13249.T1HB62"/>
<evidence type="ECO:0000313" key="3">
    <source>
        <dbReference type="Proteomes" id="UP000015103"/>
    </source>
</evidence>
<organism evidence="2 3">
    <name type="scientific">Rhodnius prolixus</name>
    <name type="common">Triatomid bug</name>
    <dbReference type="NCBI Taxonomy" id="13249"/>
    <lineage>
        <taxon>Eukaryota</taxon>
        <taxon>Metazoa</taxon>
        <taxon>Ecdysozoa</taxon>
        <taxon>Arthropoda</taxon>
        <taxon>Hexapoda</taxon>
        <taxon>Insecta</taxon>
        <taxon>Pterygota</taxon>
        <taxon>Neoptera</taxon>
        <taxon>Paraneoptera</taxon>
        <taxon>Hemiptera</taxon>
        <taxon>Heteroptera</taxon>
        <taxon>Panheteroptera</taxon>
        <taxon>Cimicomorpha</taxon>
        <taxon>Reduviidae</taxon>
        <taxon>Triatominae</taxon>
        <taxon>Rhodnius</taxon>
    </lineage>
</organism>
<dbReference type="SUPFAM" id="SSF56672">
    <property type="entry name" value="DNA/RNA polymerases"/>
    <property type="match status" value="1"/>
</dbReference>
<dbReference type="VEuPathDB" id="VectorBase:RPRC001269"/>